<dbReference type="AlphaFoldDB" id="A0A8T2WRN5"/>
<organism evidence="1 2">
    <name type="scientific">Populus deltoides</name>
    <name type="common">Eastern poplar</name>
    <name type="synonym">Eastern cottonwood</name>
    <dbReference type="NCBI Taxonomy" id="3696"/>
    <lineage>
        <taxon>Eukaryota</taxon>
        <taxon>Viridiplantae</taxon>
        <taxon>Streptophyta</taxon>
        <taxon>Embryophyta</taxon>
        <taxon>Tracheophyta</taxon>
        <taxon>Spermatophyta</taxon>
        <taxon>Magnoliopsida</taxon>
        <taxon>eudicotyledons</taxon>
        <taxon>Gunneridae</taxon>
        <taxon>Pentapetalae</taxon>
        <taxon>rosids</taxon>
        <taxon>fabids</taxon>
        <taxon>Malpighiales</taxon>
        <taxon>Salicaceae</taxon>
        <taxon>Saliceae</taxon>
        <taxon>Populus</taxon>
    </lineage>
</organism>
<evidence type="ECO:0000313" key="1">
    <source>
        <dbReference type="EMBL" id="KAH8482793.1"/>
    </source>
</evidence>
<evidence type="ECO:0000313" key="2">
    <source>
        <dbReference type="Proteomes" id="UP000807159"/>
    </source>
</evidence>
<gene>
    <name evidence="1" type="ORF">H0E87_030032</name>
</gene>
<dbReference type="EMBL" id="JACEGQ020000018">
    <property type="protein sequence ID" value="KAH8482793.1"/>
    <property type="molecule type" value="Genomic_DNA"/>
</dbReference>
<protein>
    <submittedName>
        <fullName evidence="1">Uncharacterized protein</fullName>
    </submittedName>
</protein>
<name>A0A8T2WRN5_POPDE</name>
<dbReference type="Proteomes" id="UP000807159">
    <property type="component" value="Chromosome 18"/>
</dbReference>
<comment type="caution">
    <text evidence="1">The sequence shown here is derived from an EMBL/GenBank/DDBJ whole genome shotgun (WGS) entry which is preliminary data.</text>
</comment>
<accession>A0A8T2WRN5</accession>
<proteinExistence type="predicted"/>
<keyword evidence="2" id="KW-1185">Reference proteome</keyword>
<reference evidence="1" key="1">
    <citation type="journal article" date="2021" name="J. Hered.">
        <title>Genome Assembly of Salicaceae Populus deltoides (Eastern Cottonwood) I-69 Based on Nanopore Sequencing and Hi-C Technologies.</title>
        <authorList>
            <person name="Bai S."/>
            <person name="Wu H."/>
            <person name="Zhang J."/>
            <person name="Pan Z."/>
            <person name="Zhao W."/>
            <person name="Li Z."/>
            <person name="Tong C."/>
        </authorList>
    </citation>
    <scope>NUCLEOTIDE SEQUENCE</scope>
    <source>
        <tissue evidence="1">Leaf</tissue>
    </source>
</reference>
<sequence length="133" mass="14185">MEGLVCSNAVVLEGFLSSLIEAVVLETAIAAWKALALSLFMIGSLPNRSSDIPEESGTSRGLGVWVNRERKLGGLSVLSASWSKRLWQVCGHILAANASESPSATIVAGFTVHCSIILHCNAFTINLLEVRTF</sequence>